<dbReference type="GO" id="GO:0005524">
    <property type="term" value="F:ATP binding"/>
    <property type="evidence" value="ECO:0007669"/>
    <property type="project" value="UniProtKB-KW"/>
</dbReference>
<comment type="similarity">
    <text evidence="1">Belongs to the GSP E family.</text>
</comment>
<dbReference type="Pfam" id="PF05157">
    <property type="entry name" value="MshEN"/>
    <property type="match status" value="1"/>
</dbReference>
<dbReference type="Gene3D" id="3.40.50.300">
    <property type="entry name" value="P-loop containing nucleotide triphosphate hydrolases"/>
    <property type="match status" value="1"/>
</dbReference>
<dbReference type="Proteomes" id="UP000229342">
    <property type="component" value="Unassembled WGS sequence"/>
</dbReference>
<dbReference type="GO" id="GO:0005886">
    <property type="term" value="C:plasma membrane"/>
    <property type="evidence" value="ECO:0007669"/>
    <property type="project" value="TreeGrafter"/>
</dbReference>
<dbReference type="SUPFAM" id="SSF52540">
    <property type="entry name" value="P-loop containing nucleoside triphosphate hydrolases"/>
    <property type="match status" value="1"/>
</dbReference>
<dbReference type="InterPro" id="IPR007831">
    <property type="entry name" value="T2SS_GspE_N"/>
</dbReference>
<evidence type="ECO:0000256" key="1">
    <source>
        <dbReference type="ARBA" id="ARBA00006611"/>
    </source>
</evidence>
<dbReference type="AlphaFoldDB" id="A0A2H0KBV7"/>
<dbReference type="SUPFAM" id="SSF160246">
    <property type="entry name" value="EspE N-terminal domain-like"/>
    <property type="match status" value="1"/>
</dbReference>
<protein>
    <recommendedName>
        <fullName evidence="4">Bacterial type II secretion system protein E domain-containing protein</fullName>
    </recommendedName>
</protein>
<dbReference type="SMART" id="SM00382">
    <property type="entry name" value="AAA"/>
    <property type="match status" value="1"/>
</dbReference>
<name>A0A2H0KBV7_9BACT</name>
<dbReference type="EMBL" id="PCVG01000031">
    <property type="protein sequence ID" value="PIQ68748.1"/>
    <property type="molecule type" value="Genomic_DNA"/>
</dbReference>
<dbReference type="Gene3D" id="3.30.450.90">
    <property type="match status" value="1"/>
</dbReference>
<evidence type="ECO:0000313" key="6">
    <source>
        <dbReference type="Proteomes" id="UP000229342"/>
    </source>
</evidence>
<reference evidence="5 6" key="1">
    <citation type="submission" date="2017-09" db="EMBL/GenBank/DDBJ databases">
        <title>Depth-based differentiation of microbial function through sediment-hosted aquifers and enrichment of novel symbionts in the deep terrestrial subsurface.</title>
        <authorList>
            <person name="Probst A.J."/>
            <person name="Ladd B."/>
            <person name="Jarett J.K."/>
            <person name="Geller-Mcgrath D.E."/>
            <person name="Sieber C.M."/>
            <person name="Emerson J.B."/>
            <person name="Anantharaman K."/>
            <person name="Thomas B.C."/>
            <person name="Malmstrom R."/>
            <person name="Stieglmeier M."/>
            <person name="Klingl A."/>
            <person name="Woyke T."/>
            <person name="Ryan C.M."/>
            <person name="Banfield J.F."/>
        </authorList>
    </citation>
    <scope>NUCLEOTIDE SEQUENCE [LARGE SCALE GENOMIC DNA]</scope>
    <source>
        <strain evidence="5">CG11_big_fil_rev_8_21_14_0_20_46_11</strain>
    </source>
</reference>
<organism evidence="5 6">
    <name type="scientific">Candidatus Taylorbacteria bacterium CG11_big_fil_rev_8_21_14_0_20_46_11</name>
    <dbReference type="NCBI Taxonomy" id="1975025"/>
    <lineage>
        <taxon>Bacteria</taxon>
        <taxon>Candidatus Tayloriibacteriota</taxon>
    </lineage>
</organism>
<dbReference type="CDD" id="cd01129">
    <property type="entry name" value="PulE-GspE-like"/>
    <property type="match status" value="1"/>
</dbReference>
<dbReference type="GO" id="GO:0016887">
    <property type="term" value="F:ATP hydrolysis activity"/>
    <property type="evidence" value="ECO:0007669"/>
    <property type="project" value="TreeGrafter"/>
</dbReference>
<evidence type="ECO:0000256" key="2">
    <source>
        <dbReference type="ARBA" id="ARBA00022741"/>
    </source>
</evidence>
<dbReference type="PROSITE" id="PS00662">
    <property type="entry name" value="T2SP_E"/>
    <property type="match status" value="1"/>
</dbReference>
<keyword evidence="2" id="KW-0547">Nucleotide-binding</keyword>
<proteinExistence type="inferred from homology"/>
<comment type="caution">
    <text evidence="5">The sequence shown here is derived from an EMBL/GenBank/DDBJ whole genome shotgun (WGS) entry which is preliminary data.</text>
</comment>
<dbReference type="InterPro" id="IPR001482">
    <property type="entry name" value="T2SS/T4SS_dom"/>
</dbReference>
<evidence type="ECO:0000259" key="4">
    <source>
        <dbReference type="PROSITE" id="PS00662"/>
    </source>
</evidence>
<dbReference type="PANTHER" id="PTHR30258">
    <property type="entry name" value="TYPE II SECRETION SYSTEM PROTEIN GSPE-RELATED"/>
    <property type="match status" value="1"/>
</dbReference>
<accession>A0A2H0KBV7</accession>
<sequence>MATFDDDKQKKELAEIRQIEEEELIKLLAERHEIPYINLIPLPIENDALRLVPETEARLAKIAPFGITGKKINVAVFSPDTEETRLAIENLTKAGYIVTVYMASTRSLEKVWKHFAEISHATESSAGTVEIGSSAVAEVATATKNLQGAIPQIEEVVNSKQQNRVSRLVEIILGTAIAIGASDIHIEPEATFVQLRFRLDGILQEVLRLDNTTYKLMNSRIKLLSGLKLNVHESAQDGRISVNLHDTSIEIRTSMLPGAYGESIVMRILDPKSISVPLESLGMHPHLLEVIMHEIEKPNGMLLTTGPTGSGKTTTLYAFLRKIHVPGVKIITIEDPIEYHLEGITQTQVEPEKKYTFANGLRAALRQDPDVIMVGEIRDSETAEIAINSALTGHLVFSTLHTNNAAGTFPRLIDLNANAKTITSAINLTMAQRLVRKLCEFCKKEEMIPEGVKAKIEAVLAQLPPTISPEQKDKWWIANKEGCEKCNHIGYKGRIGVYEAILTDSNIEKAVEQNPSEREIIAASAGQGIPTMAGDGVLKVLSGVTSLEELERVVDLTK</sequence>
<evidence type="ECO:0000256" key="3">
    <source>
        <dbReference type="ARBA" id="ARBA00022840"/>
    </source>
</evidence>
<dbReference type="InterPro" id="IPR027417">
    <property type="entry name" value="P-loop_NTPase"/>
</dbReference>
<dbReference type="InterPro" id="IPR037257">
    <property type="entry name" value="T2SS_E_N_sf"/>
</dbReference>
<evidence type="ECO:0000313" key="5">
    <source>
        <dbReference type="EMBL" id="PIQ68748.1"/>
    </source>
</evidence>
<dbReference type="InterPro" id="IPR003593">
    <property type="entry name" value="AAA+_ATPase"/>
</dbReference>
<feature type="domain" description="Bacterial type II secretion system protein E" evidence="4">
    <location>
        <begin position="365"/>
        <end position="379"/>
    </location>
</feature>
<gene>
    <name evidence="5" type="ORF">COV91_02615</name>
</gene>
<dbReference type="PANTHER" id="PTHR30258:SF1">
    <property type="entry name" value="PROTEIN TRANSPORT PROTEIN HOFB HOMOLOG"/>
    <property type="match status" value="1"/>
</dbReference>
<keyword evidence="3" id="KW-0067">ATP-binding</keyword>
<dbReference type="Pfam" id="PF00437">
    <property type="entry name" value="T2SSE"/>
    <property type="match status" value="1"/>
</dbReference>